<name>A7T6J6_NEMVE</name>
<evidence type="ECO:0000313" key="4">
    <source>
        <dbReference type="Proteomes" id="UP000001593"/>
    </source>
</evidence>
<feature type="region of interest" description="Disordered" evidence="1">
    <location>
        <begin position="528"/>
        <end position="549"/>
    </location>
</feature>
<dbReference type="Gene3D" id="1.25.40.470">
    <property type="match status" value="1"/>
</dbReference>
<evidence type="ECO:0000256" key="1">
    <source>
        <dbReference type="SAM" id="MobiDB-lite"/>
    </source>
</evidence>
<dbReference type="PANTHER" id="PTHR46362:SF1">
    <property type="entry name" value="GEM-ASSOCIATED PROTEIN 5"/>
    <property type="match status" value="1"/>
</dbReference>
<organism evidence="3 4">
    <name type="scientific">Nematostella vectensis</name>
    <name type="common">Starlet sea anemone</name>
    <dbReference type="NCBI Taxonomy" id="45351"/>
    <lineage>
        <taxon>Eukaryota</taxon>
        <taxon>Metazoa</taxon>
        <taxon>Cnidaria</taxon>
        <taxon>Anthozoa</taxon>
        <taxon>Hexacorallia</taxon>
        <taxon>Actiniaria</taxon>
        <taxon>Edwardsiidae</taxon>
        <taxon>Nematostella</taxon>
    </lineage>
</organism>
<dbReference type="EMBL" id="DS471600">
    <property type="protein sequence ID" value="EDO28409.1"/>
    <property type="molecule type" value="Genomic_DNA"/>
</dbReference>
<accession>A7T6J6</accession>
<reference evidence="3 4" key="1">
    <citation type="journal article" date="2007" name="Science">
        <title>Sea anemone genome reveals ancestral eumetazoan gene repertoire and genomic organization.</title>
        <authorList>
            <person name="Putnam N.H."/>
            <person name="Srivastava M."/>
            <person name="Hellsten U."/>
            <person name="Dirks B."/>
            <person name="Chapman J."/>
            <person name="Salamov A."/>
            <person name="Terry A."/>
            <person name="Shapiro H."/>
            <person name="Lindquist E."/>
            <person name="Kapitonov V.V."/>
            <person name="Jurka J."/>
            <person name="Genikhovich G."/>
            <person name="Grigoriev I.V."/>
            <person name="Lucas S.M."/>
            <person name="Steele R.E."/>
            <person name="Finnerty J.R."/>
            <person name="Technau U."/>
            <person name="Martindale M.Q."/>
            <person name="Rokhsar D.S."/>
        </authorList>
    </citation>
    <scope>NUCLEOTIDE SEQUENCE [LARGE SCALE GENOMIC DNA]</scope>
    <source>
        <strain evidence="4">CH2 X CH6</strain>
    </source>
</reference>
<protein>
    <recommendedName>
        <fullName evidence="2">Gem-associated protein 5 TPR domain-containing protein</fullName>
    </recommendedName>
</protein>
<dbReference type="PANTHER" id="PTHR46362">
    <property type="entry name" value="GEM-ASSOCIATED PROTEIN 5"/>
    <property type="match status" value="1"/>
</dbReference>
<dbReference type="eggNOG" id="ENOG502QPYZ">
    <property type="taxonomic scope" value="Eukaryota"/>
</dbReference>
<feature type="domain" description="Gem-associated protein 5 TPR" evidence="2">
    <location>
        <begin position="46"/>
        <end position="192"/>
    </location>
</feature>
<keyword evidence="4" id="KW-1185">Reference proteome</keyword>
<dbReference type="InParanoid" id="A7T6J6"/>
<feature type="non-terminal residue" evidence="3">
    <location>
        <position position="1"/>
    </location>
</feature>
<sequence>MYGLRQLSYMLITWWHRDPTRKQCSTTLPATGWTKLSMCTRTRPCSAGHDVWLKTAELYADHLVAQGSHQKAVLYYLACHRVDQAINVYKNQAMFREALALAKVRLCDSDPVLHELYVSWAKKLETENAYEQAAKCYLAAHLPADAVRILSTRGDHASLSTALQVAKLFCEDQLSAAIAVRLLHQHLGTGNWSSAFLALEGCQDVEGYMFALCTHELLYQELIGQEVLTVDVFSEPHPSRLSDDSQIEQEFVTSIQSSGPLASDESPWFLRRLLGAWEQANVLTADHKRLQAAAEQLNSYRDSNLDENLTPAQLRLIYHDDHPSSGKNITIFTPAQLLVRVTYGIASSVVSGLLQDPVLCVRSLLQVFESCIKNNALDWVTALCDLLLPYGSESIRDVIRLGQRLARLLDISAIHSGTEVGPIMHSGTEVGPIMHSGTEVGPIMHSGTEEGPIMHSGTSDTPIAHRGDEMLGACEELYDYVSVLLAAKKYLILDTMAHRLSLQKQLNEVKKAVVLLRSRRILASVAATKTTKGEQRPGVSPEEALPNGGIQGGELLPSGVIQGGELDNMATGADQAADQGFGLGARAATLETRYQLDSWTLETIEHEEELLQRKLDAFVYK</sequence>
<dbReference type="InterPro" id="IPR052640">
    <property type="entry name" value="Gemin-5"/>
</dbReference>
<dbReference type="AlphaFoldDB" id="A7T6J6"/>
<dbReference type="InterPro" id="IPR056421">
    <property type="entry name" value="TPR_GEMI5"/>
</dbReference>
<proteinExistence type="predicted"/>
<dbReference type="Proteomes" id="UP000001593">
    <property type="component" value="Unassembled WGS sequence"/>
</dbReference>
<dbReference type="Pfam" id="PF23774">
    <property type="entry name" value="TPR_GEMI5"/>
    <property type="match status" value="1"/>
</dbReference>
<dbReference type="STRING" id="45351.A7T6J6"/>
<evidence type="ECO:0000313" key="3">
    <source>
        <dbReference type="EMBL" id="EDO28409.1"/>
    </source>
</evidence>
<dbReference type="HOGENOM" id="CLU_440482_0_0_1"/>
<evidence type="ECO:0000259" key="2">
    <source>
        <dbReference type="Pfam" id="PF23774"/>
    </source>
</evidence>
<gene>
    <name evidence="3" type="ORF">NEMVEDRAFT_v1g223037</name>
</gene>